<feature type="coiled-coil region" evidence="8">
    <location>
        <begin position="105"/>
        <end position="287"/>
    </location>
</feature>
<evidence type="ECO:0000256" key="4">
    <source>
        <dbReference type="ARBA" id="ARBA00022838"/>
    </source>
</evidence>
<dbReference type="GO" id="GO:0000940">
    <property type="term" value="C:outer kinetochore"/>
    <property type="evidence" value="ECO:0007669"/>
    <property type="project" value="UniProtKB-UniRule"/>
</dbReference>
<evidence type="ECO:0000256" key="3">
    <source>
        <dbReference type="ARBA" id="ARBA00022776"/>
    </source>
</evidence>
<keyword evidence="2 8" id="KW-0132">Cell division</keyword>
<keyword evidence="11" id="KW-1185">Reference proteome</keyword>
<reference evidence="10" key="1">
    <citation type="submission" date="2025-08" db="UniProtKB">
        <authorList>
            <consortium name="Ensembl"/>
        </authorList>
    </citation>
    <scope>IDENTIFICATION</scope>
</reference>
<dbReference type="GO" id="GO:0000132">
    <property type="term" value="P:establishment of mitotic spindle orientation"/>
    <property type="evidence" value="ECO:0007669"/>
    <property type="project" value="TreeGrafter"/>
</dbReference>
<comment type="function">
    <text evidence="8">Required for the localization of dynein and dynactin to the mitotic kintochore. Dynein is believed to control the initial lateral interaction between the kinetochore and spindle microtubules and to facilitate the subsequent formation of end-on kinetochore-microtubule attachments mediated by the NDC80 complex.</text>
</comment>
<feature type="compositionally biased region" description="Basic and acidic residues" evidence="9">
    <location>
        <begin position="463"/>
        <end position="474"/>
    </location>
</feature>
<dbReference type="HAMAP" id="MF_03041">
    <property type="entry name" value="SPDLY"/>
    <property type="match status" value="1"/>
</dbReference>
<dbReference type="OrthoDB" id="2121607at2759"/>
<dbReference type="Ensembl" id="ENSSGRT00000000644.1">
    <property type="protein sequence ID" value="ENSSGRP00000000571.1"/>
    <property type="gene ID" value="ENSSGRG00000000225.1"/>
</dbReference>
<feature type="compositionally biased region" description="Basic and acidic residues" evidence="9">
    <location>
        <begin position="486"/>
        <end position="497"/>
    </location>
</feature>
<keyword evidence="1 8" id="KW-0158">Chromosome</keyword>
<feature type="compositionally biased region" description="Polar residues" evidence="9">
    <location>
        <begin position="572"/>
        <end position="590"/>
    </location>
</feature>
<dbReference type="CTD" id="54908"/>
<keyword evidence="4 8" id="KW-0995">Kinetochore</keyword>
<evidence type="ECO:0000313" key="10">
    <source>
        <dbReference type="Ensembl" id="ENSSGRP00000000571.1"/>
    </source>
</evidence>
<organism evidence="10 11">
    <name type="scientific">Sinocyclocheilus grahami</name>
    <name type="common">Dianchi golden-line fish</name>
    <name type="synonym">Barbus grahami</name>
    <dbReference type="NCBI Taxonomy" id="75366"/>
    <lineage>
        <taxon>Eukaryota</taxon>
        <taxon>Metazoa</taxon>
        <taxon>Chordata</taxon>
        <taxon>Craniata</taxon>
        <taxon>Vertebrata</taxon>
        <taxon>Euteleostomi</taxon>
        <taxon>Actinopterygii</taxon>
        <taxon>Neopterygii</taxon>
        <taxon>Teleostei</taxon>
        <taxon>Ostariophysi</taxon>
        <taxon>Cypriniformes</taxon>
        <taxon>Cyprinidae</taxon>
        <taxon>Cyprininae</taxon>
        <taxon>Sinocyclocheilus</taxon>
    </lineage>
</organism>
<proteinExistence type="inferred from homology"/>
<accession>A0A672JSH5</accession>
<dbReference type="InterPro" id="IPR051149">
    <property type="entry name" value="Spindly/BICDR_Dynein_Adapter"/>
</dbReference>
<comment type="subcellular location">
    <subcellularLocation>
        <location evidence="8">Chromosome</location>
        <location evidence="8">Centromere</location>
        <location evidence="8">Kinetochore</location>
    </subcellularLocation>
</comment>
<protein>
    <recommendedName>
        <fullName evidence="8">Protein Spindly</fullName>
    </recommendedName>
    <alternativeName>
        <fullName evidence="8">Coiled-coil domain-containing protein 99</fullName>
    </alternativeName>
    <alternativeName>
        <fullName evidence="8">Spindle apparatus coiled-coil domain-containing protein 1</fullName>
    </alternativeName>
</protein>
<sequence>MSDLEDEIKVLRRKVQEGEEALQRAGQYGLQLLDDKMDLHNKLEEQRIEMSNVIEALEQEKYSLQRDVELKARMLESLRSEFDLVRNQQKHQMEQQQTLLERSHALELSDLKNKLEKMKTDLEEAQLAEKQMRHKLDQQSEALNSKTEELRVLTERAHETMSSEILELQMQKMDMESAMATLEQELQEARYKEEQLHLANTTLQRQLERLTEEKEEREREAVSCYNSLEKAREANQDLQIQLEQVLQQAQDPNSKGNSLFSEVEDKRAEMERQLKSMKRQHESLQKQHALTKQHMHRMKMQIATLMQLQGNRADPAQLERLQFMLSDKNNEIESLMMKVRELEKAKMTVKDQHPPAPSKEGEVMDETYYTDLLKMQLSNSKKDAEKLKDELSMARMKALSESQRVLELERKLYGTEQALKQRHSDNMRLQVKLEELKMKYIPNEVNKVQVQKRRREKFPLAVPEEKSAPSKEETATMDIEPSKGSSTEEKTLSHPVEKPVVIPLQSAQPSEPNPVMSRESKSVRICEDPPVCIPDAPRSPVSDSNSKNEDQTHQSSEEEENWRTERKRIKYQQPTHVNSEKTMANECAQQ</sequence>
<dbReference type="GO" id="GO:0051301">
    <property type="term" value="P:cell division"/>
    <property type="evidence" value="ECO:0007669"/>
    <property type="project" value="UniProtKB-KW"/>
</dbReference>
<name>A0A672JSH5_SINGR</name>
<evidence type="ECO:0000313" key="11">
    <source>
        <dbReference type="Proteomes" id="UP000472262"/>
    </source>
</evidence>
<dbReference type="AlphaFoldDB" id="A0A672JSH5"/>
<dbReference type="KEGG" id="sgh:107554833"/>
<dbReference type="RefSeq" id="XP_016092950.1">
    <property type="nucleotide sequence ID" value="XM_016237464.1"/>
</dbReference>
<dbReference type="PANTHER" id="PTHR32123:SF9">
    <property type="entry name" value="PROTEIN SPINDLY"/>
    <property type="match status" value="1"/>
</dbReference>
<dbReference type="PANTHER" id="PTHR32123">
    <property type="entry name" value="BICD FAMILY-LIKE CARGO ADAPTER"/>
    <property type="match status" value="1"/>
</dbReference>
<keyword evidence="7 8" id="KW-0137">Centromere</keyword>
<dbReference type="InterPro" id="IPR028593">
    <property type="entry name" value="SPDLY_chordates"/>
</dbReference>
<evidence type="ECO:0000256" key="5">
    <source>
        <dbReference type="ARBA" id="ARBA00023054"/>
    </source>
</evidence>
<evidence type="ECO:0000256" key="1">
    <source>
        <dbReference type="ARBA" id="ARBA00022454"/>
    </source>
</evidence>
<reference evidence="10" key="2">
    <citation type="submission" date="2025-09" db="UniProtKB">
        <authorList>
            <consortium name="Ensembl"/>
        </authorList>
    </citation>
    <scope>IDENTIFICATION</scope>
</reference>
<dbReference type="GO" id="GO:0034501">
    <property type="term" value="P:protein localization to kinetochore"/>
    <property type="evidence" value="ECO:0007669"/>
    <property type="project" value="UniProtKB-UniRule"/>
</dbReference>
<evidence type="ECO:0000256" key="7">
    <source>
        <dbReference type="ARBA" id="ARBA00023328"/>
    </source>
</evidence>
<dbReference type="GO" id="GO:0043515">
    <property type="term" value="F:kinetochore binding"/>
    <property type="evidence" value="ECO:0007669"/>
    <property type="project" value="UniProtKB-UniRule"/>
</dbReference>
<evidence type="ECO:0000256" key="6">
    <source>
        <dbReference type="ARBA" id="ARBA00023306"/>
    </source>
</evidence>
<keyword evidence="5 8" id="KW-0175">Coiled coil</keyword>
<evidence type="ECO:0000256" key="8">
    <source>
        <dbReference type="HAMAP-Rule" id="MF_03041"/>
    </source>
</evidence>
<dbReference type="GeneID" id="107554833"/>
<evidence type="ECO:0000256" key="2">
    <source>
        <dbReference type="ARBA" id="ARBA00022618"/>
    </source>
</evidence>
<comment type="similarity">
    <text evidence="8">Belongs to the Spindly family.</text>
</comment>
<keyword evidence="3 8" id="KW-0498">Mitosis</keyword>
<feature type="coiled-coil region" evidence="8">
    <location>
        <begin position="318"/>
        <end position="397"/>
    </location>
</feature>
<feature type="coiled-coil region" evidence="8">
    <location>
        <begin position="1"/>
        <end position="60"/>
    </location>
</feature>
<dbReference type="Proteomes" id="UP000472262">
    <property type="component" value="Unassembled WGS sequence"/>
</dbReference>
<keyword evidence="6 8" id="KW-0131">Cell cycle</keyword>
<gene>
    <name evidence="10" type="primary">spdl1</name>
    <name evidence="8" type="synonym">CCDC99</name>
    <name evidence="8" type="synonym">SPDL1</name>
</gene>
<dbReference type="GO" id="GO:0007094">
    <property type="term" value="P:mitotic spindle assembly checkpoint signaling"/>
    <property type="evidence" value="ECO:0007669"/>
    <property type="project" value="InterPro"/>
</dbReference>
<dbReference type="GO" id="GO:0000922">
    <property type="term" value="C:spindle pole"/>
    <property type="evidence" value="ECO:0007669"/>
    <property type="project" value="TreeGrafter"/>
</dbReference>
<evidence type="ECO:0000256" key="9">
    <source>
        <dbReference type="SAM" id="MobiDB-lite"/>
    </source>
</evidence>
<feature type="region of interest" description="Disordered" evidence="9">
    <location>
        <begin position="449"/>
        <end position="590"/>
    </location>
</feature>
<dbReference type="GO" id="GO:0007080">
    <property type="term" value="P:mitotic metaphase chromosome alignment"/>
    <property type="evidence" value="ECO:0007669"/>
    <property type="project" value="TreeGrafter"/>
</dbReference>
<feature type="compositionally biased region" description="Basic and acidic residues" evidence="9">
    <location>
        <begin position="518"/>
        <end position="527"/>
    </location>
</feature>
<feature type="compositionally biased region" description="Basic and acidic residues" evidence="9">
    <location>
        <begin position="546"/>
        <end position="564"/>
    </location>
</feature>